<evidence type="ECO:0008006" key="2">
    <source>
        <dbReference type="Google" id="ProtNLM"/>
    </source>
</evidence>
<reference evidence="1" key="1">
    <citation type="submission" date="2021-01" db="EMBL/GenBank/DDBJ databases">
        <authorList>
            <person name="Corre E."/>
            <person name="Pelletier E."/>
            <person name="Niang G."/>
            <person name="Scheremetjew M."/>
            <person name="Finn R."/>
            <person name="Kale V."/>
            <person name="Holt S."/>
            <person name="Cochrane G."/>
            <person name="Meng A."/>
            <person name="Brown T."/>
            <person name="Cohen L."/>
        </authorList>
    </citation>
    <scope>NUCLEOTIDE SEQUENCE</scope>
    <source>
        <strain evidence="1">CCMP147</strain>
    </source>
</reference>
<sequence>MNSKRKGVAGLARCRKIALPSLVAVAVSFLLFNSLRVSLSVQESGESGAVLNGHDADPVTSLLVAKSVSTAGRTKEHGTEIGSADGVRIKPEVKRYDAMKEEIAAEAARIRYNYESAYNRATVVTNEMSWFTPKKVCKDTCCAETVAISLHQDDRQLINTLDGLDLADVRLQHYKNPPHIRFHSHILHEDMLPCLQPGTIIHLDNHMKILNYFFMKVRKHITVPYVLLSTESDGDSPYMHEEQNEKDDLLLKWYGSNPKVFATSKDPNGKFVPFPLGLSKHHPQDKILSRYLSMTNYSNPFLDKSRWTSHDREFTADDVFVKFGVNRQSQRRQVIVDALCGNRTLSSPEERKKISCGSERADPGDVYAEASQYLFGVSPPGAGYDCYRTYELLLLGVIPVVEARHPVSDELFRDLPSVQINDMFKSSREVYVKALREYVQSDEFRDGTFTGWEKLFLRYWRRRILKDAGREKEIVRDEEGREYYQAWKYSPVHKENVFCSEKGHCEVV</sequence>
<accession>A0A7R9VW55</accession>
<gene>
    <name evidence="1" type="ORF">TDUB1175_LOCUS8005</name>
</gene>
<organism evidence="1">
    <name type="scientific">Pseudictyota dubia</name>
    <dbReference type="NCBI Taxonomy" id="2749911"/>
    <lineage>
        <taxon>Eukaryota</taxon>
        <taxon>Sar</taxon>
        <taxon>Stramenopiles</taxon>
        <taxon>Ochrophyta</taxon>
        <taxon>Bacillariophyta</taxon>
        <taxon>Mediophyceae</taxon>
        <taxon>Biddulphiophycidae</taxon>
        <taxon>Eupodiscales</taxon>
        <taxon>Odontellaceae</taxon>
        <taxon>Pseudictyota</taxon>
    </lineage>
</organism>
<dbReference type="EMBL" id="HBED01016111">
    <property type="protein sequence ID" value="CAD8306680.1"/>
    <property type="molecule type" value="Transcribed_RNA"/>
</dbReference>
<name>A0A7R9VW55_9STRA</name>
<dbReference type="AlphaFoldDB" id="A0A7R9VW55"/>
<proteinExistence type="predicted"/>
<evidence type="ECO:0000313" key="1">
    <source>
        <dbReference type="EMBL" id="CAD8306680.1"/>
    </source>
</evidence>
<protein>
    <recommendedName>
        <fullName evidence="2">Exostosin GT47 domain-containing protein</fullName>
    </recommendedName>
</protein>